<accession>A0A1R3HSR9</accession>
<evidence type="ECO:0000313" key="3">
    <source>
        <dbReference type="Proteomes" id="UP000188268"/>
    </source>
</evidence>
<dbReference type="Gramene" id="OMO73437">
    <property type="protein sequence ID" value="OMO73437"/>
    <property type="gene ID" value="CCACVL1_17259"/>
</dbReference>
<evidence type="ECO:0000313" key="2">
    <source>
        <dbReference type="EMBL" id="OMO73437.1"/>
    </source>
</evidence>
<dbReference type="STRING" id="210143.A0A1R3HSR9"/>
<dbReference type="Proteomes" id="UP000188268">
    <property type="component" value="Unassembled WGS sequence"/>
</dbReference>
<comment type="caution">
    <text evidence="2">The sequence shown here is derived from an EMBL/GenBank/DDBJ whole genome shotgun (WGS) entry which is preliminary data.</text>
</comment>
<sequence length="49" mass="5735">MELFWQNGQVVMQSQNHRSFKKLPTSPSKFHDAEQSAPREIRSSSNNHH</sequence>
<feature type="compositionally biased region" description="Basic and acidic residues" evidence="1">
    <location>
        <begin position="29"/>
        <end position="42"/>
    </location>
</feature>
<reference evidence="2 3" key="1">
    <citation type="submission" date="2013-09" db="EMBL/GenBank/DDBJ databases">
        <title>Corchorus capsularis genome sequencing.</title>
        <authorList>
            <person name="Alam M."/>
            <person name="Haque M.S."/>
            <person name="Islam M.S."/>
            <person name="Emdad E.M."/>
            <person name="Islam M.M."/>
            <person name="Ahmed B."/>
            <person name="Halim A."/>
            <person name="Hossen Q.M.M."/>
            <person name="Hossain M.Z."/>
            <person name="Ahmed R."/>
            <person name="Khan M.M."/>
            <person name="Islam R."/>
            <person name="Rashid M.M."/>
            <person name="Khan S.A."/>
            <person name="Rahman M.S."/>
            <person name="Alam M."/>
        </authorList>
    </citation>
    <scope>NUCLEOTIDE SEQUENCE [LARGE SCALE GENOMIC DNA]</scope>
    <source>
        <strain evidence="3">cv. CVL-1</strain>
        <tissue evidence="2">Whole seedling</tissue>
    </source>
</reference>
<feature type="region of interest" description="Disordered" evidence="1">
    <location>
        <begin position="14"/>
        <end position="49"/>
    </location>
</feature>
<evidence type="ECO:0000256" key="1">
    <source>
        <dbReference type="SAM" id="MobiDB-lite"/>
    </source>
</evidence>
<organism evidence="2 3">
    <name type="scientific">Corchorus capsularis</name>
    <name type="common">Jute</name>
    <dbReference type="NCBI Taxonomy" id="210143"/>
    <lineage>
        <taxon>Eukaryota</taxon>
        <taxon>Viridiplantae</taxon>
        <taxon>Streptophyta</taxon>
        <taxon>Embryophyta</taxon>
        <taxon>Tracheophyta</taxon>
        <taxon>Spermatophyta</taxon>
        <taxon>Magnoliopsida</taxon>
        <taxon>eudicotyledons</taxon>
        <taxon>Gunneridae</taxon>
        <taxon>Pentapetalae</taxon>
        <taxon>rosids</taxon>
        <taxon>malvids</taxon>
        <taxon>Malvales</taxon>
        <taxon>Malvaceae</taxon>
        <taxon>Grewioideae</taxon>
        <taxon>Apeibeae</taxon>
        <taxon>Corchorus</taxon>
    </lineage>
</organism>
<name>A0A1R3HSR9_COCAP</name>
<gene>
    <name evidence="2" type="ORF">CCACVL1_17259</name>
</gene>
<keyword evidence="3" id="KW-1185">Reference proteome</keyword>
<dbReference type="AlphaFoldDB" id="A0A1R3HSR9"/>
<protein>
    <submittedName>
        <fullName evidence="2">Uncharacterized protein</fullName>
    </submittedName>
</protein>
<proteinExistence type="predicted"/>
<dbReference type="OrthoDB" id="690068at2759"/>
<dbReference type="EMBL" id="AWWV01011211">
    <property type="protein sequence ID" value="OMO73437.1"/>
    <property type="molecule type" value="Genomic_DNA"/>
</dbReference>